<proteinExistence type="inferred from homology"/>
<dbReference type="NCBIfam" id="TIGR00377">
    <property type="entry name" value="ant_ant_sig"/>
    <property type="match status" value="1"/>
</dbReference>
<protein>
    <recommendedName>
        <fullName evidence="2">Anti-sigma factor antagonist</fullName>
    </recommendedName>
</protein>
<evidence type="ECO:0000313" key="4">
    <source>
        <dbReference type="EMBL" id="MXG92094.1"/>
    </source>
</evidence>
<evidence type="ECO:0000259" key="3">
    <source>
        <dbReference type="PROSITE" id="PS50801"/>
    </source>
</evidence>
<comment type="caution">
    <text evidence="4">The sequence shown here is derived from an EMBL/GenBank/DDBJ whole genome shotgun (WGS) entry which is preliminary data.</text>
</comment>
<dbReference type="Gene3D" id="3.30.750.24">
    <property type="entry name" value="STAS domain"/>
    <property type="match status" value="1"/>
</dbReference>
<name>A0A6L7F4G8_9ACTN</name>
<dbReference type="PROSITE" id="PS50801">
    <property type="entry name" value="STAS"/>
    <property type="match status" value="1"/>
</dbReference>
<dbReference type="InterPro" id="IPR036513">
    <property type="entry name" value="STAS_dom_sf"/>
</dbReference>
<evidence type="ECO:0000313" key="5">
    <source>
        <dbReference type="Proteomes" id="UP000473325"/>
    </source>
</evidence>
<dbReference type="PANTHER" id="PTHR33495:SF2">
    <property type="entry name" value="ANTI-SIGMA FACTOR ANTAGONIST TM_1081-RELATED"/>
    <property type="match status" value="1"/>
</dbReference>
<keyword evidence="5" id="KW-1185">Reference proteome</keyword>
<reference evidence="4 5" key="1">
    <citation type="submission" date="2019-12" db="EMBL/GenBank/DDBJ databases">
        <authorList>
            <person name="Kun Z."/>
        </authorList>
    </citation>
    <scope>NUCLEOTIDE SEQUENCE [LARGE SCALE GENOMIC DNA]</scope>
    <source>
        <strain evidence="4 5">YIM 123512</strain>
    </source>
</reference>
<gene>
    <name evidence="4" type="ORF">GRQ65_21345</name>
</gene>
<accession>A0A6L7F4G8</accession>
<evidence type="ECO:0000256" key="2">
    <source>
        <dbReference type="RuleBase" id="RU003749"/>
    </source>
</evidence>
<dbReference type="Pfam" id="PF01740">
    <property type="entry name" value="STAS"/>
    <property type="match status" value="1"/>
</dbReference>
<sequence>MDQSALLITSDTGAGYDVLRLRGELDVFSNTLLRGMVQDEPFHQDVLVLDLGGISFMDSSGIASLVFSMRNTADRDAEVVLVADTPHIVRLIRMAGLHKVASLYPTEAAYSAEVHGSDVAG</sequence>
<dbReference type="Proteomes" id="UP000473325">
    <property type="component" value="Unassembled WGS sequence"/>
</dbReference>
<dbReference type="SUPFAM" id="SSF52091">
    <property type="entry name" value="SpoIIaa-like"/>
    <property type="match status" value="1"/>
</dbReference>
<evidence type="ECO:0000256" key="1">
    <source>
        <dbReference type="ARBA" id="ARBA00009013"/>
    </source>
</evidence>
<dbReference type="EMBL" id="WUEK01000018">
    <property type="protein sequence ID" value="MXG92094.1"/>
    <property type="molecule type" value="Genomic_DNA"/>
</dbReference>
<dbReference type="AlphaFoldDB" id="A0A6L7F4G8"/>
<dbReference type="GO" id="GO:0043856">
    <property type="term" value="F:anti-sigma factor antagonist activity"/>
    <property type="evidence" value="ECO:0007669"/>
    <property type="project" value="InterPro"/>
</dbReference>
<dbReference type="InterPro" id="IPR002645">
    <property type="entry name" value="STAS_dom"/>
</dbReference>
<organism evidence="4 5">
    <name type="scientific">Nocardioides flavescens</name>
    <dbReference type="NCBI Taxonomy" id="2691959"/>
    <lineage>
        <taxon>Bacteria</taxon>
        <taxon>Bacillati</taxon>
        <taxon>Actinomycetota</taxon>
        <taxon>Actinomycetes</taxon>
        <taxon>Propionibacteriales</taxon>
        <taxon>Nocardioidaceae</taxon>
        <taxon>Nocardioides</taxon>
    </lineage>
</organism>
<feature type="domain" description="STAS" evidence="3">
    <location>
        <begin position="6"/>
        <end position="97"/>
    </location>
</feature>
<dbReference type="PANTHER" id="PTHR33495">
    <property type="entry name" value="ANTI-SIGMA FACTOR ANTAGONIST TM_1081-RELATED-RELATED"/>
    <property type="match status" value="1"/>
</dbReference>
<dbReference type="RefSeq" id="WP_160880036.1">
    <property type="nucleotide sequence ID" value="NZ_WUEK01000018.1"/>
</dbReference>
<dbReference type="InterPro" id="IPR003658">
    <property type="entry name" value="Anti-sigma_ant"/>
</dbReference>
<dbReference type="CDD" id="cd07043">
    <property type="entry name" value="STAS_anti-anti-sigma_factors"/>
    <property type="match status" value="1"/>
</dbReference>
<comment type="similarity">
    <text evidence="1 2">Belongs to the anti-sigma-factor antagonist family.</text>
</comment>